<organism evidence="2 3">
    <name type="scientific">Arabidopsis thaliana</name>
    <name type="common">Mouse-ear cress</name>
    <dbReference type="NCBI Taxonomy" id="3702"/>
    <lineage>
        <taxon>Eukaryota</taxon>
        <taxon>Viridiplantae</taxon>
        <taxon>Streptophyta</taxon>
        <taxon>Embryophyta</taxon>
        <taxon>Tracheophyta</taxon>
        <taxon>Spermatophyta</taxon>
        <taxon>Magnoliopsida</taxon>
        <taxon>eudicotyledons</taxon>
        <taxon>Gunneridae</taxon>
        <taxon>Pentapetalae</taxon>
        <taxon>rosids</taxon>
        <taxon>malvids</taxon>
        <taxon>Brassicales</taxon>
        <taxon>Brassicaceae</taxon>
        <taxon>Camelineae</taxon>
        <taxon>Arabidopsis</taxon>
    </lineage>
</organism>
<dbReference type="Pfam" id="PF00112">
    <property type="entry name" value="Peptidase_C1"/>
    <property type="match status" value="1"/>
</dbReference>
<name>A0A5S9Y5I4_ARATH</name>
<evidence type="ECO:0000259" key="1">
    <source>
        <dbReference type="Pfam" id="PF00112"/>
    </source>
</evidence>
<accession>A0A5S9Y5I4</accession>
<sequence>MGSLEFGDGSHLIFDLTATHLPLLGRIVEQSQDDCWARVLRKILEFAFNRNIENVAEQIPLSMKGLINKVRAGREKDENRRRGLEKDFGRIKDNMFRVRGSFTTKPNATPNEIRDVLLTYGVVGIYVHMEAKFRTLKEEIYTLNIPQGAVLAKKRHVLIIVSYGMTRDGKIFFLAQNTWGKTWGVGGYGRIIVAETCPIFYVDGLLK</sequence>
<dbReference type="SUPFAM" id="SSF54001">
    <property type="entry name" value="Cysteine proteinases"/>
    <property type="match status" value="1"/>
</dbReference>
<proteinExistence type="predicted"/>
<dbReference type="AlphaFoldDB" id="A0A5S9Y5I4"/>
<dbReference type="GO" id="GO:0008234">
    <property type="term" value="F:cysteine-type peptidase activity"/>
    <property type="evidence" value="ECO:0007669"/>
    <property type="project" value="InterPro"/>
</dbReference>
<reference evidence="2 3" key="1">
    <citation type="submission" date="2019-12" db="EMBL/GenBank/DDBJ databases">
        <authorList>
            <person name="Jiao W.-B."/>
            <person name="Schneeberger K."/>
        </authorList>
    </citation>
    <scope>NUCLEOTIDE SEQUENCE [LARGE SCALE GENOMIC DNA]</scope>
    <source>
        <strain evidence="3">cv. C24</strain>
    </source>
</reference>
<dbReference type="EMBL" id="CACSHJ010000096">
    <property type="protein sequence ID" value="CAA0403139.1"/>
    <property type="molecule type" value="Genomic_DNA"/>
</dbReference>
<dbReference type="ExpressionAtlas" id="A0A5S9Y5I4">
    <property type="expression patterns" value="baseline and differential"/>
</dbReference>
<feature type="domain" description="Peptidase C1A papain C-terminal" evidence="1">
    <location>
        <begin position="101"/>
        <end position="198"/>
    </location>
</feature>
<dbReference type="Proteomes" id="UP000434276">
    <property type="component" value="Unassembled WGS sequence"/>
</dbReference>
<evidence type="ECO:0000313" key="2">
    <source>
        <dbReference type="EMBL" id="CAA0403139.1"/>
    </source>
</evidence>
<protein>
    <recommendedName>
        <fullName evidence="1">Peptidase C1A papain C-terminal domain-containing protein</fullName>
    </recommendedName>
</protein>
<dbReference type="InterPro" id="IPR038765">
    <property type="entry name" value="Papain-like_cys_pep_sf"/>
</dbReference>
<dbReference type="Gene3D" id="3.90.70.10">
    <property type="entry name" value="Cysteine proteinases"/>
    <property type="match status" value="1"/>
</dbReference>
<gene>
    <name evidence="2" type="ORF">C24_LOCUS22376</name>
</gene>
<dbReference type="OrthoDB" id="1096775at2759"/>
<dbReference type="InterPro" id="IPR000668">
    <property type="entry name" value="Peptidase_C1A_C"/>
</dbReference>
<dbReference type="GO" id="GO:0006508">
    <property type="term" value="P:proteolysis"/>
    <property type="evidence" value="ECO:0007669"/>
    <property type="project" value="InterPro"/>
</dbReference>
<evidence type="ECO:0000313" key="3">
    <source>
        <dbReference type="Proteomes" id="UP000434276"/>
    </source>
</evidence>